<dbReference type="AlphaFoldDB" id="A0A8X8IIK5"/>
<accession>A0A8X8IIK5</accession>
<comment type="caution">
    <text evidence="1">The sequence shown here is derived from an EMBL/GenBank/DDBJ whole genome shotgun (WGS) entry which is preliminary data.</text>
</comment>
<dbReference type="Proteomes" id="UP000198711">
    <property type="component" value="Unassembled WGS sequence"/>
</dbReference>
<organism evidence="1 2">
    <name type="scientific">Hydrobacter penzbergensis</name>
    <dbReference type="NCBI Taxonomy" id="1235997"/>
    <lineage>
        <taxon>Bacteria</taxon>
        <taxon>Pseudomonadati</taxon>
        <taxon>Bacteroidota</taxon>
        <taxon>Chitinophagia</taxon>
        <taxon>Chitinophagales</taxon>
        <taxon>Chitinophagaceae</taxon>
        <taxon>Hydrobacter</taxon>
    </lineage>
</organism>
<evidence type="ECO:0000313" key="2">
    <source>
        <dbReference type="Proteomes" id="UP000198711"/>
    </source>
</evidence>
<gene>
    <name evidence="1" type="ORF">SAMN05444410_12248</name>
</gene>
<name>A0A8X8IIK5_9BACT</name>
<reference evidence="1 2" key="1">
    <citation type="submission" date="2016-10" db="EMBL/GenBank/DDBJ databases">
        <authorList>
            <person name="Varghese N."/>
            <person name="Submissions S."/>
        </authorList>
    </citation>
    <scope>NUCLEOTIDE SEQUENCE [LARGE SCALE GENOMIC DNA]</scope>
    <source>
        <strain evidence="1 2">DSM 25353</strain>
    </source>
</reference>
<dbReference type="EMBL" id="FNNO01000022">
    <property type="protein sequence ID" value="SDX64122.1"/>
    <property type="molecule type" value="Genomic_DNA"/>
</dbReference>
<protein>
    <submittedName>
        <fullName evidence="1">Uncharacterized protein</fullName>
    </submittedName>
</protein>
<keyword evidence="2" id="KW-1185">Reference proteome</keyword>
<proteinExistence type="predicted"/>
<sequence length="220" mass="25827">MKYLTFPIIILNPGPAHIKDVLSNAMDYCLYCEYLKQEGSHLERSKLAAKELGLRFSGLESAVKNGRCLFDSIPEGSPKTSIDKDRIFDFYKQGRDEFEIVCFLAYAALRSIIQKQSCKKVTNDYLLSRMAGNSKKDEALPEWLKKYQKEYWLNKIKDELQISHWGLKYYSHYTRGFWVSFSMDLEKLTFYAEKQRKEYKIRQLKKLKTEARKAALNALQ</sequence>
<evidence type="ECO:0000313" key="1">
    <source>
        <dbReference type="EMBL" id="SDX64122.1"/>
    </source>
</evidence>
<dbReference type="RefSeq" id="WP_092726958.1">
    <property type="nucleotide sequence ID" value="NZ_FNNO01000022.1"/>
</dbReference>